<name>A0A1G8RQX5_9FLAO</name>
<reference evidence="2 3" key="1">
    <citation type="submission" date="2016-10" db="EMBL/GenBank/DDBJ databases">
        <authorList>
            <person name="de Groot N.N."/>
        </authorList>
    </citation>
    <scope>NUCLEOTIDE SEQUENCE [LARGE SCALE GENOMIC DNA]</scope>
    <source>
        <strain evidence="2 3">CGMCC 1.10076</strain>
    </source>
</reference>
<dbReference type="Proteomes" id="UP000199580">
    <property type="component" value="Unassembled WGS sequence"/>
</dbReference>
<organism evidence="2 3">
    <name type="scientific">Flavobacterium noncentrifugens</name>
    <dbReference type="NCBI Taxonomy" id="1128970"/>
    <lineage>
        <taxon>Bacteria</taxon>
        <taxon>Pseudomonadati</taxon>
        <taxon>Bacteroidota</taxon>
        <taxon>Flavobacteriia</taxon>
        <taxon>Flavobacteriales</taxon>
        <taxon>Flavobacteriaceae</taxon>
        <taxon>Flavobacterium</taxon>
    </lineage>
</organism>
<evidence type="ECO:0000256" key="1">
    <source>
        <dbReference type="SAM" id="Phobius"/>
    </source>
</evidence>
<keyword evidence="3" id="KW-1185">Reference proteome</keyword>
<keyword evidence="1" id="KW-0812">Transmembrane</keyword>
<dbReference type="STRING" id="1128970.SAMN04487935_0238"/>
<feature type="transmembrane region" description="Helical" evidence="1">
    <location>
        <begin position="87"/>
        <end position="105"/>
    </location>
</feature>
<dbReference type="EMBL" id="FNEZ01000001">
    <property type="protein sequence ID" value="SDJ19309.1"/>
    <property type="molecule type" value="Genomic_DNA"/>
</dbReference>
<feature type="transmembrane region" description="Helical" evidence="1">
    <location>
        <begin position="52"/>
        <end position="75"/>
    </location>
</feature>
<dbReference type="OrthoDB" id="9790326at2"/>
<accession>A0A1G8RQX5</accession>
<sequence length="119" mass="13824">MALSIVHLLKNECPNCHKGKVFKDKSLFSFGFPKMNDYCSHCNTKFSKEPGYFFGAMYVNYGLNVIQGIGTYFIVRPFFSETFDLRIFPVIAGVLIALTFFNIRFSRLLWIYMLKNYAT</sequence>
<keyword evidence="1" id="KW-0472">Membrane</keyword>
<evidence type="ECO:0008006" key="4">
    <source>
        <dbReference type="Google" id="ProtNLM"/>
    </source>
</evidence>
<keyword evidence="1" id="KW-1133">Transmembrane helix</keyword>
<evidence type="ECO:0000313" key="2">
    <source>
        <dbReference type="EMBL" id="SDJ19309.1"/>
    </source>
</evidence>
<dbReference type="RefSeq" id="WP_091391472.1">
    <property type="nucleotide sequence ID" value="NZ_BKAI01000001.1"/>
</dbReference>
<evidence type="ECO:0000313" key="3">
    <source>
        <dbReference type="Proteomes" id="UP000199580"/>
    </source>
</evidence>
<protein>
    <recommendedName>
        <fullName evidence="4">DUF983 domain-containing protein</fullName>
    </recommendedName>
</protein>
<dbReference type="AlphaFoldDB" id="A0A1G8RQX5"/>
<gene>
    <name evidence="2" type="ORF">SAMN04487935_0238</name>
</gene>
<proteinExistence type="predicted"/>